<evidence type="ECO:0000313" key="4">
    <source>
        <dbReference type="EMBL" id="WVZ03997.1"/>
    </source>
</evidence>
<feature type="domain" description="MULE transposase" evidence="3">
    <location>
        <begin position="438"/>
        <end position="536"/>
    </location>
</feature>
<dbReference type="EMBL" id="CP144694">
    <property type="protein sequence ID" value="WVZ03997.1"/>
    <property type="molecule type" value="Genomic_DNA"/>
</dbReference>
<reference evidence="4 5" key="1">
    <citation type="journal article" date="2023" name="Life. Sci Alliance">
        <title>Evolutionary insights into 3D genome organization and epigenetic landscape of Vigna mungo.</title>
        <authorList>
            <person name="Junaid A."/>
            <person name="Singh B."/>
            <person name="Bhatia S."/>
        </authorList>
    </citation>
    <scope>NUCLEOTIDE SEQUENCE [LARGE SCALE GENOMIC DNA]</scope>
    <source>
        <strain evidence="4">Urdbean</strain>
    </source>
</reference>
<accession>A0AAQ3N7K7</accession>
<sequence>MTTSIYAWIYDNGDIVPYPESDVLFTSGTKIMIRIHRGFTLSRLIQILLQKSDRDPTHPPSILHYRFPTQIFGSHITFTTTQIQDDDDLESAIDITEANPILTCIQICSTYTTTIPSSLPNFGTQFNQDEPPSQHSSDLNNTYLGEWQNDIQSYTKLLTENEIVGLPSSSLDPFNEDEDEILSQHDHDEQQNLDIPSSQQQQQQQPYNPPQHFQSYEEFPSHLQQYPHAYDHHSVLHDTLDHQPGTLTQGMRFQTKEQVIDALNTFHIQNHCTYKTTHSNTTRLRVQCVHQQCPWNCQTILRIRDQVWEIRKIDGAHICASQLITQDHNRLGSRIISHHIREMIESDPSTPIATIIASIKTSMGYTTTYRKAWLAKRHAIEHVYGNWEESFNKLSCLLQAMQTFLPGFEALQKQQYFKRLFWTFRPWFDGFPYCKPLVQVDGTFLYGRYKGTLLVVVAQDGRNNIFPIAFAIVEDETADSWFFFLKNLRRHVTPQQNLCLISDRHNSISAAFNRLASGWTKGKCVHVYCIRHIAQNFTRRFRDTSLKKDLINMAATWIDQIPRQQFTLAYDEGKRWGHLTTNLAEAINSVLKKTINLPISSIVLQDGDSKSNTHRVVEFDRNTTRFRVEEMENSLSDWMNDDVIVASFKRFIYRNIGHHTKAQKFGLIQPLKGMERVAQNHPESGLKWISGNDHTHEIAHIIKPQATQEIIVLTILA</sequence>
<dbReference type="InterPro" id="IPR018289">
    <property type="entry name" value="MULE_transposase_dom"/>
</dbReference>
<dbReference type="Proteomes" id="UP001374535">
    <property type="component" value="Chromosome 7"/>
</dbReference>
<dbReference type="PANTHER" id="PTHR31973:SF195">
    <property type="entry name" value="MUDR FAMILY TRANSPOSASE"/>
    <property type="match status" value="1"/>
</dbReference>
<name>A0AAQ3N7K7_VIGMU</name>
<gene>
    <name evidence="4" type="ORF">V8G54_024803</name>
</gene>
<dbReference type="InterPro" id="IPR004332">
    <property type="entry name" value="Transposase_MuDR"/>
</dbReference>
<feature type="compositionally biased region" description="Low complexity" evidence="1">
    <location>
        <begin position="192"/>
        <end position="214"/>
    </location>
</feature>
<evidence type="ECO:0008006" key="6">
    <source>
        <dbReference type="Google" id="ProtNLM"/>
    </source>
</evidence>
<dbReference type="Pfam" id="PF03108">
    <property type="entry name" value="DBD_Tnp_Mut"/>
    <property type="match status" value="1"/>
</dbReference>
<protein>
    <recommendedName>
        <fullName evidence="6">MULE transposase domain-containing protein</fullName>
    </recommendedName>
</protein>
<keyword evidence="5" id="KW-1185">Reference proteome</keyword>
<feature type="region of interest" description="Disordered" evidence="1">
    <location>
        <begin position="186"/>
        <end position="214"/>
    </location>
</feature>
<dbReference type="Pfam" id="PF10551">
    <property type="entry name" value="MULE"/>
    <property type="match status" value="1"/>
</dbReference>
<dbReference type="PANTHER" id="PTHR31973">
    <property type="entry name" value="POLYPROTEIN, PUTATIVE-RELATED"/>
    <property type="match status" value="1"/>
</dbReference>
<evidence type="ECO:0000256" key="1">
    <source>
        <dbReference type="SAM" id="MobiDB-lite"/>
    </source>
</evidence>
<organism evidence="4 5">
    <name type="scientific">Vigna mungo</name>
    <name type="common">Black gram</name>
    <name type="synonym">Phaseolus mungo</name>
    <dbReference type="NCBI Taxonomy" id="3915"/>
    <lineage>
        <taxon>Eukaryota</taxon>
        <taxon>Viridiplantae</taxon>
        <taxon>Streptophyta</taxon>
        <taxon>Embryophyta</taxon>
        <taxon>Tracheophyta</taxon>
        <taxon>Spermatophyta</taxon>
        <taxon>Magnoliopsida</taxon>
        <taxon>eudicotyledons</taxon>
        <taxon>Gunneridae</taxon>
        <taxon>Pentapetalae</taxon>
        <taxon>rosids</taxon>
        <taxon>fabids</taxon>
        <taxon>Fabales</taxon>
        <taxon>Fabaceae</taxon>
        <taxon>Papilionoideae</taxon>
        <taxon>50 kb inversion clade</taxon>
        <taxon>NPAAA clade</taxon>
        <taxon>indigoferoid/millettioid clade</taxon>
        <taxon>Phaseoleae</taxon>
        <taxon>Vigna</taxon>
    </lineage>
</organism>
<dbReference type="AlphaFoldDB" id="A0AAQ3N7K7"/>
<feature type="domain" description="Transposase MuDR plant" evidence="2">
    <location>
        <begin position="247"/>
        <end position="299"/>
    </location>
</feature>
<evidence type="ECO:0000259" key="3">
    <source>
        <dbReference type="Pfam" id="PF10551"/>
    </source>
</evidence>
<proteinExistence type="predicted"/>
<feature type="region of interest" description="Disordered" evidence="1">
    <location>
        <begin position="122"/>
        <end position="141"/>
    </location>
</feature>
<evidence type="ECO:0000259" key="2">
    <source>
        <dbReference type="Pfam" id="PF03108"/>
    </source>
</evidence>
<evidence type="ECO:0000313" key="5">
    <source>
        <dbReference type="Proteomes" id="UP001374535"/>
    </source>
</evidence>